<dbReference type="SUPFAM" id="SSF58104">
    <property type="entry name" value="Methyl-accepting chemotaxis protein (MCP) signaling domain"/>
    <property type="match status" value="1"/>
</dbReference>
<dbReference type="PROSITE" id="PS50885">
    <property type="entry name" value="HAMP"/>
    <property type="match status" value="1"/>
</dbReference>
<dbReference type="InterPro" id="IPR003660">
    <property type="entry name" value="HAMP_dom"/>
</dbReference>
<keyword evidence="1" id="KW-0145">Chemotaxis</keyword>
<evidence type="ECO:0000256" key="2">
    <source>
        <dbReference type="ARBA" id="ARBA00029447"/>
    </source>
</evidence>
<evidence type="ECO:0000259" key="6">
    <source>
        <dbReference type="PROSITE" id="PS50885"/>
    </source>
</evidence>
<dbReference type="GO" id="GO:0004888">
    <property type="term" value="F:transmembrane signaling receptor activity"/>
    <property type="evidence" value="ECO:0007669"/>
    <property type="project" value="InterPro"/>
</dbReference>
<evidence type="ECO:0000259" key="5">
    <source>
        <dbReference type="PROSITE" id="PS50111"/>
    </source>
</evidence>
<reference evidence="7 8" key="1">
    <citation type="submission" date="2019-03" db="EMBL/GenBank/DDBJ databases">
        <title>Genomic Encyclopedia of Type Strains, Phase IV (KMG-IV): sequencing the most valuable type-strain genomes for metagenomic binning, comparative biology and taxonomic classification.</title>
        <authorList>
            <person name="Goeker M."/>
        </authorList>
    </citation>
    <scope>NUCLEOTIDE SEQUENCE [LARGE SCALE GENOMIC DNA]</scope>
    <source>
        <strain evidence="7 8">DSM 21153</strain>
    </source>
</reference>
<dbReference type="RefSeq" id="WP_132696974.1">
    <property type="nucleotide sequence ID" value="NZ_SLVM01000039.1"/>
</dbReference>
<dbReference type="GO" id="GO:0007165">
    <property type="term" value="P:signal transduction"/>
    <property type="evidence" value="ECO:0007669"/>
    <property type="project" value="UniProtKB-KW"/>
</dbReference>
<sequence>MRLWWRETTSDIDDLTAERGACKLAERALVGMLPVPIVAAWLAGNAVLPVLVMASLFAGAGILARRTGRAWRREVIAVGLIGQSALFTAALAGHGWQIDSHMMFFAMLAIVSTMRSVPALILACAVTAVHHLSLGFVMPALVYPSADLAANLGRTALHGGIVVIEGAILTISMLQAQRQRAALVTQRQESRTLAQEAEIARQAAEQSGADTEMVVDTLGASLERLAAGDLRCTIDAPLPAAHEALRQDFNTAVAMLSESLGGAIATASDVHREASAIAQTADNVSMRVEGQANDVTEVARALSGLSASLAETADGVQEVSEGTATASRSAADAAAVVREAIGAMTLIEKSSSEISSIIQLIDDISFQTNLLALNAGVEAARAGEAGKGFAVVASEVRALAQSTGNAARDIKSLIQNSADHVANGAALVTRAGGALDGIGAEIDHASLRVSAITQAARAQADALSEMNGAVARIDASLQANAALAEEMSAMGSRMARGAGDLDDTLSGFVLSGSATVARPGALRRVA</sequence>
<evidence type="ECO:0000256" key="4">
    <source>
        <dbReference type="SAM" id="Phobius"/>
    </source>
</evidence>
<proteinExistence type="inferred from homology"/>
<dbReference type="PROSITE" id="PS50111">
    <property type="entry name" value="CHEMOTAXIS_TRANSDUC_2"/>
    <property type="match status" value="1"/>
</dbReference>
<dbReference type="GO" id="GO:0006935">
    <property type="term" value="P:chemotaxis"/>
    <property type="evidence" value="ECO:0007669"/>
    <property type="project" value="UniProtKB-KW"/>
</dbReference>
<gene>
    <name evidence="7" type="ORF">EV216_13914</name>
</gene>
<dbReference type="PANTHER" id="PTHR43531">
    <property type="entry name" value="PROTEIN ICFG"/>
    <property type="match status" value="1"/>
</dbReference>
<keyword evidence="8" id="KW-1185">Reference proteome</keyword>
<dbReference type="InterPro" id="IPR004089">
    <property type="entry name" value="MCPsignal_dom"/>
</dbReference>
<dbReference type="AlphaFoldDB" id="A0A4R1YGV7"/>
<dbReference type="InterPro" id="IPR051310">
    <property type="entry name" value="MCP_chemotaxis"/>
</dbReference>
<organism evidence="7 8">
    <name type="scientific">Rhodovulum steppense</name>
    <dbReference type="NCBI Taxonomy" id="540251"/>
    <lineage>
        <taxon>Bacteria</taxon>
        <taxon>Pseudomonadati</taxon>
        <taxon>Pseudomonadota</taxon>
        <taxon>Alphaproteobacteria</taxon>
        <taxon>Rhodobacterales</taxon>
        <taxon>Paracoccaceae</taxon>
        <taxon>Rhodovulum</taxon>
    </lineage>
</organism>
<dbReference type="Pfam" id="PF00015">
    <property type="entry name" value="MCPsignal"/>
    <property type="match status" value="1"/>
</dbReference>
<keyword evidence="4" id="KW-0812">Transmembrane</keyword>
<keyword evidence="3" id="KW-0807">Transducer</keyword>
<dbReference type="Gene3D" id="1.10.287.950">
    <property type="entry name" value="Methyl-accepting chemotaxis protein"/>
    <property type="match status" value="1"/>
</dbReference>
<feature type="domain" description="HAMP" evidence="6">
    <location>
        <begin position="215"/>
        <end position="261"/>
    </location>
</feature>
<name>A0A4R1YGV7_9RHOB</name>
<dbReference type="InterPro" id="IPR004090">
    <property type="entry name" value="Chemotax_Me-accpt_rcpt"/>
</dbReference>
<feature type="domain" description="Methyl-accepting transducer" evidence="5">
    <location>
        <begin position="266"/>
        <end position="495"/>
    </location>
</feature>
<comment type="caution">
    <text evidence="7">The sequence shown here is derived from an EMBL/GenBank/DDBJ whole genome shotgun (WGS) entry which is preliminary data.</text>
</comment>
<evidence type="ECO:0000313" key="8">
    <source>
        <dbReference type="Proteomes" id="UP000295277"/>
    </source>
</evidence>
<dbReference type="Proteomes" id="UP000295277">
    <property type="component" value="Unassembled WGS sequence"/>
</dbReference>
<dbReference type="GO" id="GO:0016020">
    <property type="term" value="C:membrane"/>
    <property type="evidence" value="ECO:0007669"/>
    <property type="project" value="InterPro"/>
</dbReference>
<dbReference type="PRINTS" id="PR00260">
    <property type="entry name" value="CHEMTRNSDUCR"/>
</dbReference>
<evidence type="ECO:0000256" key="3">
    <source>
        <dbReference type="PROSITE-ProRule" id="PRU00284"/>
    </source>
</evidence>
<protein>
    <submittedName>
        <fullName evidence="7">Methyl-accepting chemotaxis sensory transducer</fullName>
    </submittedName>
</protein>
<dbReference type="EMBL" id="SLVM01000039">
    <property type="protein sequence ID" value="TCM75426.1"/>
    <property type="molecule type" value="Genomic_DNA"/>
</dbReference>
<evidence type="ECO:0000313" key="7">
    <source>
        <dbReference type="EMBL" id="TCM75426.1"/>
    </source>
</evidence>
<keyword evidence="4" id="KW-1133">Transmembrane helix</keyword>
<comment type="similarity">
    <text evidence="2">Belongs to the methyl-accepting chemotaxis (MCP) protein family.</text>
</comment>
<dbReference type="SMART" id="SM00283">
    <property type="entry name" value="MA"/>
    <property type="match status" value="1"/>
</dbReference>
<dbReference type="OrthoDB" id="354287at2"/>
<keyword evidence="4" id="KW-0472">Membrane</keyword>
<accession>A0A4R1YGV7</accession>
<feature type="transmembrane region" description="Helical" evidence="4">
    <location>
        <begin position="38"/>
        <end position="63"/>
    </location>
</feature>
<feature type="transmembrane region" description="Helical" evidence="4">
    <location>
        <begin position="75"/>
        <end position="96"/>
    </location>
</feature>
<evidence type="ECO:0000256" key="1">
    <source>
        <dbReference type="ARBA" id="ARBA00022500"/>
    </source>
</evidence>
<dbReference type="PANTHER" id="PTHR43531:SF11">
    <property type="entry name" value="METHYL-ACCEPTING CHEMOTAXIS PROTEIN 3"/>
    <property type="match status" value="1"/>
</dbReference>